<comment type="function">
    <text evidence="17">Peptidoglycan polymerase that is essential for cell division.</text>
</comment>
<dbReference type="Proteomes" id="UP000622552">
    <property type="component" value="Unassembled WGS sequence"/>
</dbReference>
<dbReference type="InterPro" id="IPR001182">
    <property type="entry name" value="FtsW/RodA"/>
</dbReference>
<comment type="pathway">
    <text evidence="2">Cell wall biogenesis; peptidoglycan biosynthesis.</text>
</comment>
<evidence type="ECO:0000256" key="12">
    <source>
        <dbReference type="ARBA" id="ARBA00038053"/>
    </source>
</evidence>
<dbReference type="GO" id="GO:0032153">
    <property type="term" value="C:cell division site"/>
    <property type="evidence" value="ECO:0007669"/>
    <property type="project" value="TreeGrafter"/>
</dbReference>
<accession>A0A8J7H4B8</accession>
<feature type="transmembrane region" description="Helical" evidence="19">
    <location>
        <begin position="363"/>
        <end position="385"/>
    </location>
</feature>
<reference evidence="20" key="1">
    <citation type="submission" date="2020-11" db="EMBL/GenBank/DDBJ databases">
        <title>Sequencing the genomes of 1000 actinobacteria strains.</title>
        <authorList>
            <person name="Klenk H.-P."/>
        </authorList>
    </citation>
    <scope>NUCLEOTIDE SEQUENCE</scope>
    <source>
        <strain evidence="20">DSM 45356</strain>
    </source>
</reference>
<feature type="region of interest" description="Disordered" evidence="18">
    <location>
        <begin position="409"/>
        <end position="444"/>
    </location>
</feature>
<dbReference type="GO" id="GO:0008955">
    <property type="term" value="F:peptidoglycan glycosyltransferase activity"/>
    <property type="evidence" value="ECO:0007669"/>
    <property type="project" value="UniProtKB-EC"/>
</dbReference>
<sequence length="444" mass="46888">MTAPRPATSPLAALRGLLSRPLASYYLLLSSVGLLVAIGLVMVFSATGVDSFKDTGNSFAVVAKQSMWALLGLVGFWLFQRLPVNTYRSVGTVLIAIAIPVQLFMLIGGEMAGKLAFGGISVDEKANWLHVGAFQVQPAEFAKLALLLWGAEILVRKRELLGDLKELMVPLFPVAGVLLALIGYHDLGTMLSLLTIFGALLWIGGVRTRILGLLLGVAVVGVLVLIFVGNEYRGARLSSFLHPELVKNTDGFQAMQSYYAISNGGWFGVGLGAGSLKWGYLPESANDFIYAVIAEELGVVGCMVVLALFAVLTYAGLRIARRVTDPFRRLGAGAATIWLAGQAILNIGVVIGLVPITGVTLPFISAGGSSLVVSLATVGMLASFARAEPDAAAALHARPPGKWGRILWAPLPPLTSAGQPERRGDGGVTRPRQRSGSTSQGRSK</sequence>
<evidence type="ECO:0000256" key="14">
    <source>
        <dbReference type="ARBA" id="ARBA00041418"/>
    </source>
</evidence>
<dbReference type="PROSITE" id="PS00428">
    <property type="entry name" value="FTSW_RODA_SPOVE"/>
    <property type="match status" value="1"/>
</dbReference>
<evidence type="ECO:0000256" key="4">
    <source>
        <dbReference type="ARBA" id="ARBA00022679"/>
    </source>
</evidence>
<dbReference type="GO" id="GO:0005886">
    <property type="term" value="C:plasma membrane"/>
    <property type="evidence" value="ECO:0007669"/>
    <property type="project" value="TreeGrafter"/>
</dbReference>
<evidence type="ECO:0000256" key="2">
    <source>
        <dbReference type="ARBA" id="ARBA00004752"/>
    </source>
</evidence>
<dbReference type="PANTHER" id="PTHR30474:SF2">
    <property type="entry name" value="PEPTIDOGLYCAN GLYCOSYLTRANSFERASE FTSW-RELATED"/>
    <property type="match status" value="1"/>
</dbReference>
<dbReference type="GO" id="GO:0008360">
    <property type="term" value="P:regulation of cell shape"/>
    <property type="evidence" value="ECO:0007669"/>
    <property type="project" value="UniProtKB-KW"/>
</dbReference>
<evidence type="ECO:0000256" key="1">
    <source>
        <dbReference type="ARBA" id="ARBA00004141"/>
    </source>
</evidence>
<gene>
    <name evidence="20" type="ORF">IW245_007387</name>
</gene>
<evidence type="ECO:0000313" key="20">
    <source>
        <dbReference type="EMBL" id="MBG6141193.1"/>
    </source>
</evidence>
<evidence type="ECO:0000256" key="10">
    <source>
        <dbReference type="ARBA" id="ARBA00032370"/>
    </source>
</evidence>
<feature type="transmembrane region" description="Helical" evidence="19">
    <location>
        <begin position="190"/>
        <end position="206"/>
    </location>
</feature>
<proteinExistence type="inferred from homology"/>
<evidence type="ECO:0000256" key="16">
    <source>
        <dbReference type="ARBA" id="ARBA00049902"/>
    </source>
</evidence>
<evidence type="ECO:0000256" key="7">
    <source>
        <dbReference type="ARBA" id="ARBA00022984"/>
    </source>
</evidence>
<dbReference type="GO" id="GO:0015648">
    <property type="term" value="F:lipid-linked peptidoglycan transporter activity"/>
    <property type="evidence" value="ECO:0007669"/>
    <property type="project" value="TreeGrafter"/>
</dbReference>
<keyword evidence="7" id="KW-0573">Peptidoglycan synthesis</keyword>
<dbReference type="GO" id="GO:0051301">
    <property type="term" value="P:cell division"/>
    <property type="evidence" value="ECO:0007669"/>
    <property type="project" value="UniProtKB-KW"/>
</dbReference>
<keyword evidence="8 19" id="KW-1133">Transmembrane helix</keyword>
<dbReference type="GO" id="GO:0009252">
    <property type="term" value="P:peptidoglycan biosynthetic process"/>
    <property type="evidence" value="ECO:0007669"/>
    <property type="project" value="UniProtKB-KW"/>
</dbReference>
<keyword evidence="20" id="KW-0132">Cell division</keyword>
<keyword evidence="21" id="KW-1185">Reference proteome</keyword>
<feature type="transmembrane region" description="Helical" evidence="19">
    <location>
        <begin position="90"/>
        <end position="108"/>
    </location>
</feature>
<evidence type="ECO:0000256" key="11">
    <source>
        <dbReference type="ARBA" id="ARBA00033270"/>
    </source>
</evidence>
<evidence type="ECO:0000256" key="3">
    <source>
        <dbReference type="ARBA" id="ARBA00022676"/>
    </source>
</evidence>
<dbReference type="EC" id="2.4.99.28" evidence="15"/>
<comment type="caution">
    <text evidence="20">The sequence shown here is derived from an EMBL/GenBank/DDBJ whole genome shotgun (WGS) entry which is preliminary data.</text>
</comment>
<feature type="compositionally biased region" description="Low complexity" evidence="18">
    <location>
        <begin position="434"/>
        <end position="444"/>
    </location>
</feature>
<protein>
    <recommendedName>
        <fullName evidence="13">Probable peptidoglycan glycosyltransferase FtsW</fullName>
        <ecNumber evidence="15">2.4.99.28</ecNumber>
    </recommendedName>
    <alternativeName>
        <fullName evidence="14">Cell division protein FtsW</fullName>
    </alternativeName>
    <alternativeName>
        <fullName evidence="11">Cell wall polymerase</fullName>
    </alternativeName>
    <alternativeName>
        <fullName evidence="10">Peptidoglycan polymerase</fullName>
    </alternativeName>
</protein>
<name>A0A8J7H4B8_9ACTN</name>
<feature type="transmembrane region" description="Helical" evidence="19">
    <location>
        <begin position="211"/>
        <end position="229"/>
    </location>
</feature>
<keyword evidence="5 19" id="KW-0812">Transmembrane</keyword>
<comment type="catalytic activity">
    <reaction evidence="16">
        <text>[GlcNAc-(1-&gt;4)-Mur2Ac(oyl-L-Ala-gamma-D-Glu-L-Lys-D-Ala-D-Ala)](n)-di-trans,octa-cis-undecaprenyl diphosphate + beta-D-GlcNAc-(1-&gt;4)-Mur2Ac(oyl-L-Ala-gamma-D-Glu-L-Lys-D-Ala-D-Ala)-di-trans,octa-cis-undecaprenyl diphosphate = [GlcNAc-(1-&gt;4)-Mur2Ac(oyl-L-Ala-gamma-D-Glu-L-Lys-D-Ala-D-Ala)](n+1)-di-trans,octa-cis-undecaprenyl diphosphate + di-trans,octa-cis-undecaprenyl diphosphate + H(+)</text>
        <dbReference type="Rhea" id="RHEA:23708"/>
        <dbReference type="Rhea" id="RHEA-COMP:9602"/>
        <dbReference type="Rhea" id="RHEA-COMP:9603"/>
        <dbReference type="ChEBI" id="CHEBI:15378"/>
        <dbReference type="ChEBI" id="CHEBI:58405"/>
        <dbReference type="ChEBI" id="CHEBI:60033"/>
        <dbReference type="ChEBI" id="CHEBI:78435"/>
        <dbReference type="EC" id="2.4.99.28"/>
    </reaction>
</comment>
<evidence type="ECO:0000313" key="21">
    <source>
        <dbReference type="Proteomes" id="UP000622552"/>
    </source>
</evidence>
<evidence type="ECO:0000256" key="8">
    <source>
        <dbReference type="ARBA" id="ARBA00022989"/>
    </source>
</evidence>
<feature type="transmembrane region" description="Helical" evidence="19">
    <location>
        <begin position="288"/>
        <end position="315"/>
    </location>
</feature>
<comment type="subcellular location">
    <subcellularLocation>
        <location evidence="1">Membrane</location>
        <topology evidence="1">Multi-pass membrane protein</topology>
    </subcellularLocation>
</comment>
<evidence type="ECO:0000256" key="13">
    <source>
        <dbReference type="ARBA" id="ARBA00041185"/>
    </source>
</evidence>
<keyword evidence="6" id="KW-0133">Cell shape</keyword>
<feature type="transmembrane region" description="Helical" evidence="19">
    <location>
        <begin position="336"/>
        <end position="357"/>
    </location>
</feature>
<feature type="transmembrane region" description="Helical" evidence="19">
    <location>
        <begin position="58"/>
        <end position="78"/>
    </location>
</feature>
<keyword evidence="20" id="KW-0131">Cell cycle</keyword>
<feature type="transmembrane region" description="Helical" evidence="19">
    <location>
        <begin position="25"/>
        <end position="46"/>
    </location>
</feature>
<keyword evidence="4" id="KW-0808">Transferase</keyword>
<organism evidence="20 21">
    <name type="scientific">Longispora fulva</name>
    <dbReference type="NCBI Taxonomy" id="619741"/>
    <lineage>
        <taxon>Bacteria</taxon>
        <taxon>Bacillati</taxon>
        <taxon>Actinomycetota</taxon>
        <taxon>Actinomycetes</taxon>
        <taxon>Micromonosporales</taxon>
        <taxon>Micromonosporaceae</taxon>
        <taxon>Longispora</taxon>
    </lineage>
</organism>
<dbReference type="Pfam" id="PF01098">
    <property type="entry name" value="FTSW_RODA_SPOVE"/>
    <property type="match status" value="1"/>
</dbReference>
<evidence type="ECO:0000256" key="5">
    <source>
        <dbReference type="ARBA" id="ARBA00022692"/>
    </source>
</evidence>
<evidence type="ECO:0000256" key="9">
    <source>
        <dbReference type="ARBA" id="ARBA00023136"/>
    </source>
</evidence>
<dbReference type="InterPro" id="IPR018365">
    <property type="entry name" value="Cell_cycle_FtsW-rel_CS"/>
</dbReference>
<evidence type="ECO:0000256" key="19">
    <source>
        <dbReference type="SAM" id="Phobius"/>
    </source>
</evidence>
<dbReference type="RefSeq" id="WP_197007649.1">
    <property type="nucleotide sequence ID" value="NZ_BONS01000030.1"/>
</dbReference>
<comment type="similarity">
    <text evidence="12">Belongs to the SEDS family. FtsW subfamily.</text>
</comment>
<dbReference type="AlphaFoldDB" id="A0A8J7H4B8"/>
<evidence type="ECO:0000256" key="6">
    <source>
        <dbReference type="ARBA" id="ARBA00022960"/>
    </source>
</evidence>
<keyword evidence="9 19" id="KW-0472">Membrane</keyword>
<dbReference type="EMBL" id="JADOUF010000001">
    <property type="protein sequence ID" value="MBG6141193.1"/>
    <property type="molecule type" value="Genomic_DNA"/>
</dbReference>
<evidence type="ECO:0000256" key="17">
    <source>
        <dbReference type="ARBA" id="ARBA00049966"/>
    </source>
</evidence>
<dbReference type="PANTHER" id="PTHR30474">
    <property type="entry name" value="CELL CYCLE PROTEIN"/>
    <property type="match status" value="1"/>
</dbReference>
<evidence type="ECO:0000256" key="15">
    <source>
        <dbReference type="ARBA" id="ARBA00044770"/>
    </source>
</evidence>
<keyword evidence="3" id="KW-0328">Glycosyltransferase</keyword>
<evidence type="ECO:0000256" key="18">
    <source>
        <dbReference type="SAM" id="MobiDB-lite"/>
    </source>
</evidence>